<dbReference type="InterPro" id="IPR043141">
    <property type="entry name" value="Ribosomal_uL10-like_sf"/>
</dbReference>
<dbReference type="GO" id="GO:0002181">
    <property type="term" value="P:cytoplasmic translation"/>
    <property type="evidence" value="ECO:0007669"/>
    <property type="project" value="TreeGrafter"/>
</dbReference>
<dbReference type="Proteomes" id="UP000716004">
    <property type="component" value="Unassembled WGS sequence"/>
</dbReference>
<reference evidence="9" key="1">
    <citation type="submission" date="2021-05" db="EMBL/GenBank/DDBJ databases">
        <title>Genomic insights into ecological role and evolution of a novel Thermoplasmata order Candidatus Sysuiplasmatales.</title>
        <authorList>
            <person name="Yuan Y."/>
        </authorList>
    </citation>
    <scope>NUCLEOTIDE SEQUENCE</scope>
    <source>
        <strain evidence="9">TUT19-bin139</strain>
        <strain evidence="8">YP2-bin.285</strain>
    </source>
</reference>
<dbReference type="Gene3D" id="6.10.140.760">
    <property type="match status" value="1"/>
</dbReference>
<keyword evidence="3 6" id="KW-0694">RNA-binding</keyword>
<dbReference type="InterPro" id="IPR043164">
    <property type="entry name" value="Ribosomal_uL10-like_insert_sf"/>
</dbReference>
<feature type="domain" description="Large ribosomal subunit protein uL10-like insertion" evidence="7">
    <location>
        <begin position="113"/>
        <end position="183"/>
    </location>
</feature>
<evidence type="ECO:0000256" key="2">
    <source>
        <dbReference type="ARBA" id="ARBA00022730"/>
    </source>
</evidence>
<dbReference type="GO" id="GO:0022625">
    <property type="term" value="C:cytosolic large ribosomal subunit"/>
    <property type="evidence" value="ECO:0007669"/>
    <property type="project" value="TreeGrafter"/>
</dbReference>
<dbReference type="GO" id="GO:0003735">
    <property type="term" value="F:structural constituent of ribosome"/>
    <property type="evidence" value="ECO:0007669"/>
    <property type="project" value="TreeGrafter"/>
</dbReference>
<evidence type="ECO:0000313" key="8">
    <source>
        <dbReference type="EMBL" id="MBX8632229.1"/>
    </source>
</evidence>
<name>A0A8J8CCK5_9ARCH</name>
<keyword evidence="5 6" id="KW-0687">Ribonucleoprotein</keyword>
<comment type="similarity">
    <text evidence="1 6">Belongs to the universal ribosomal protein uL10 family.</text>
</comment>
<comment type="caution">
    <text evidence="9">The sequence shown here is derived from an EMBL/GenBank/DDBJ whole genome shotgun (WGS) entry which is preliminary data.</text>
</comment>
<evidence type="ECO:0000313" key="9">
    <source>
        <dbReference type="EMBL" id="MBX8643704.1"/>
    </source>
</evidence>
<dbReference type="Gene3D" id="3.30.70.1730">
    <property type="match status" value="1"/>
</dbReference>
<dbReference type="PANTHER" id="PTHR45699:SF3">
    <property type="entry name" value="LARGE RIBOSOMAL SUBUNIT PROTEIN UL10"/>
    <property type="match status" value="1"/>
</dbReference>
<dbReference type="EMBL" id="JAGVSJ010000018">
    <property type="protein sequence ID" value="MBX8632229.1"/>
    <property type="molecule type" value="Genomic_DNA"/>
</dbReference>
<evidence type="ECO:0000256" key="5">
    <source>
        <dbReference type="ARBA" id="ARBA00023274"/>
    </source>
</evidence>
<dbReference type="GO" id="GO:0070180">
    <property type="term" value="F:large ribosomal subunit rRNA binding"/>
    <property type="evidence" value="ECO:0007669"/>
    <property type="project" value="UniProtKB-UniRule"/>
</dbReference>
<sequence>MNSMAHTREWKEKNLAMLSSTIRNSPVVGIASIRGLPASQFQQIRKKLYGVAEIHVSRGTLLKRAIELASGDRNGLKALEDEISNDQTAIISSKENPFKLFRTLEKNKTPLAAKGGEIAPADIEVKAGETSFKPGPVVGELQRAGIPAAIESGKVVIKKDKLLVKAGDPIPPAIASALTKLEIYPLVAGLDVKALFEGGLIFRKDVLKVDDQRTIQDIASASSKAFAVALKARYFTDTTVRFLLSDAHTKAVGLSISAGIPTKETVRLLISRAASEAAALNDRTKNA</sequence>
<evidence type="ECO:0000256" key="4">
    <source>
        <dbReference type="ARBA" id="ARBA00022980"/>
    </source>
</evidence>
<dbReference type="EMBL" id="JAHEAC010000017">
    <property type="protein sequence ID" value="MBX8643704.1"/>
    <property type="molecule type" value="Genomic_DNA"/>
</dbReference>
<evidence type="ECO:0000259" key="7">
    <source>
        <dbReference type="Pfam" id="PF17777"/>
    </source>
</evidence>
<dbReference type="Pfam" id="PF17777">
    <property type="entry name" value="RL10P_insert"/>
    <property type="match status" value="1"/>
</dbReference>
<dbReference type="SUPFAM" id="SSF160369">
    <property type="entry name" value="Ribosomal protein L10-like"/>
    <property type="match status" value="1"/>
</dbReference>
<dbReference type="AlphaFoldDB" id="A0A8J8CCK5"/>
<evidence type="ECO:0000256" key="1">
    <source>
        <dbReference type="ARBA" id="ARBA00008889"/>
    </source>
</evidence>
<dbReference type="InterPro" id="IPR001790">
    <property type="entry name" value="Ribosomal_uL10"/>
</dbReference>
<dbReference type="Gene3D" id="3.90.105.20">
    <property type="match status" value="1"/>
</dbReference>
<keyword evidence="4 6" id="KW-0689">Ribosomal protein</keyword>
<keyword evidence="2 6" id="KW-0699">rRNA-binding</keyword>
<dbReference type="Pfam" id="PF00466">
    <property type="entry name" value="Ribosomal_L10"/>
    <property type="match status" value="1"/>
</dbReference>
<dbReference type="GO" id="GO:0000027">
    <property type="term" value="P:ribosomal large subunit assembly"/>
    <property type="evidence" value="ECO:0007669"/>
    <property type="project" value="TreeGrafter"/>
</dbReference>
<dbReference type="InterPro" id="IPR022909">
    <property type="entry name" value="Ribosomal_uL10_arc"/>
</dbReference>
<protein>
    <recommendedName>
        <fullName evidence="6">Large ribosomal subunit protein uL10</fullName>
    </recommendedName>
    <alternativeName>
        <fullName evidence="6">Acidic ribosomal protein P0 homolog</fullName>
    </alternativeName>
</protein>
<accession>A0A8J8CCK5</accession>
<dbReference type="Proteomes" id="UP000750197">
    <property type="component" value="Unassembled WGS sequence"/>
</dbReference>
<evidence type="ECO:0000256" key="3">
    <source>
        <dbReference type="ARBA" id="ARBA00022884"/>
    </source>
</evidence>
<gene>
    <name evidence="6" type="primary">rpl10</name>
    <name evidence="6" type="synonym">rplP0</name>
    <name evidence="8" type="ORF">J9259_06910</name>
    <name evidence="9" type="ORF">KIY12_03120</name>
</gene>
<proteinExistence type="inferred from homology"/>
<dbReference type="InterPro" id="IPR050323">
    <property type="entry name" value="Ribosomal_protein_uL10"/>
</dbReference>
<comment type="subunit">
    <text evidence="6">Part of the 50S ribosomal subunit. Forms part of the ribosomal stalk which helps the ribosome interact with GTP-bound translation factors. Forms a heptameric L10(L12)2(L12)2(L12)2 complex, where L10 forms an elongated spine to which the L12 dimers bind in a sequential fashion.</text>
</comment>
<evidence type="ECO:0000313" key="10">
    <source>
        <dbReference type="Proteomes" id="UP000750197"/>
    </source>
</evidence>
<comment type="function">
    <text evidence="6">Forms part of the ribosomal stalk, playing a central role in the interaction of the ribosome with GTP-bound translation factors.</text>
</comment>
<dbReference type="HAMAP" id="MF_00280">
    <property type="entry name" value="Ribosomal_uL10_arch"/>
    <property type="match status" value="1"/>
</dbReference>
<dbReference type="PANTHER" id="PTHR45699">
    <property type="entry name" value="60S ACIDIC RIBOSOMAL PROTEIN P0"/>
    <property type="match status" value="1"/>
</dbReference>
<organism evidence="9 10">
    <name type="scientific">Candidatus Sysuiplasma superficiale</name>
    <dbReference type="NCBI Taxonomy" id="2823368"/>
    <lineage>
        <taxon>Archaea</taxon>
        <taxon>Methanobacteriati</taxon>
        <taxon>Thermoplasmatota</taxon>
        <taxon>Thermoplasmata</taxon>
        <taxon>Candidatus Sysuiplasmatales</taxon>
        <taxon>Candidatus Sysuiplasmataceae</taxon>
        <taxon>Candidatus Sysuiplasma</taxon>
    </lineage>
</organism>
<dbReference type="InterPro" id="IPR040637">
    <property type="entry name" value="Ribosomal_uL10-like_insert"/>
</dbReference>
<evidence type="ECO:0000256" key="6">
    <source>
        <dbReference type="HAMAP-Rule" id="MF_00280"/>
    </source>
</evidence>